<organism evidence="1 2">
    <name type="scientific">Dictyostelium discoideum</name>
    <name type="common">Social amoeba</name>
    <dbReference type="NCBI Taxonomy" id="44689"/>
    <lineage>
        <taxon>Eukaryota</taxon>
        <taxon>Amoebozoa</taxon>
        <taxon>Evosea</taxon>
        <taxon>Eumycetozoa</taxon>
        <taxon>Dictyostelia</taxon>
        <taxon>Dictyosteliales</taxon>
        <taxon>Dictyosteliaceae</taxon>
        <taxon>Dictyostelium</taxon>
    </lineage>
</organism>
<dbReference type="HOGENOM" id="CLU_3300451_0_0_1"/>
<protein>
    <submittedName>
        <fullName evidence="1">Uncharacterized protein</fullName>
    </submittedName>
</protein>
<reference evidence="1 2" key="1">
    <citation type="journal article" date="2005" name="Nature">
        <title>The genome of the social amoeba Dictyostelium discoideum.</title>
        <authorList>
            <consortium name="The Dictyostelium discoideum Sequencing Consortium"/>
            <person name="Eichinger L."/>
            <person name="Pachebat J.A."/>
            <person name="Glockner G."/>
            <person name="Rajandream M.A."/>
            <person name="Sucgang R."/>
            <person name="Berriman M."/>
            <person name="Song J."/>
            <person name="Olsen R."/>
            <person name="Szafranski K."/>
            <person name="Xu Q."/>
            <person name="Tunggal B."/>
            <person name="Kummerfeld S."/>
            <person name="Madera M."/>
            <person name="Konfortov B.A."/>
            <person name="Rivero F."/>
            <person name="Bankier A.T."/>
            <person name="Lehmann R."/>
            <person name="Hamlin N."/>
            <person name="Davies R."/>
            <person name="Gaudet P."/>
            <person name="Fey P."/>
            <person name="Pilcher K."/>
            <person name="Chen G."/>
            <person name="Saunders D."/>
            <person name="Sodergren E."/>
            <person name="Davis P."/>
            <person name="Kerhornou A."/>
            <person name="Nie X."/>
            <person name="Hall N."/>
            <person name="Anjard C."/>
            <person name="Hemphill L."/>
            <person name="Bason N."/>
            <person name="Farbrother P."/>
            <person name="Desany B."/>
            <person name="Just E."/>
            <person name="Morio T."/>
            <person name="Rost R."/>
            <person name="Churcher C."/>
            <person name="Cooper J."/>
            <person name="Haydock S."/>
            <person name="van Driessche N."/>
            <person name="Cronin A."/>
            <person name="Goodhead I."/>
            <person name="Muzny D."/>
            <person name="Mourier T."/>
            <person name="Pain A."/>
            <person name="Lu M."/>
            <person name="Harper D."/>
            <person name="Lindsay R."/>
            <person name="Hauser H."/>
            <person name="James K."/>
            <person name="Quiles M."/>
            <person name="Madan Babu M."/>
            <person name="Saito T."/>
            <person name="Buchrieser C."/>
            <person name="Wardroper A."/>
            <person name="Felder M."/>
            <person name="Thangavelu M."/>
            <person name="Johnson D."/>
            <person name="Knights A."/>
            <person name="Loulseged H."/>
            <person name="Mungall K."/>
            <person name="Oliver K."/>
            <person name="Price C."/>
            <person name="Quail M.A."/>
            <person name="Urushihara H."/>
            <person name="Hernandez J."/>
            <person name="Rabbinowitsch E."/>
            <person name="Steffen D."/>
            <person name="Sanders M."/>
            <person name="Ma J."/>
            <person name="Kohara Y."/>
            <person name="Sharp S."/>
            <person name="Simmonds M."/>
            <person name="Spiegler S."/>
            <person name="Tivey A."/>
            <person name="Sugano S."/>
            <person name="White B."/>
            <person name="Walker D."/>
            <person name="Woodward J."/>
            <person name="Winckler T."/>
            <person name="Tanaka Y."/>
            <person name="Shaulsky G."/>
            <person name="Schleicher M."/>
            <person name="Weinstock G."/>
            <person name="Rosenthal A."/>
            <person name="Cox E.C."/>
            <person name="Chisholm R.L."/>
            <person name="Gibbs R."/>
            <person name="Loomis W.F."/>
            <person name="Platzer M."/>
            <person name="Kay R.R."/>
            <person name="Williams J."/>
            <person name="Dear P.H."/>
            <person name="Noegel A.A."/>
            <person name="Barrell B."/>
            <person name="Kuspa A."/>
        </authorList>
    </citation>
    <scope>NUCLEOTIDE SEQUENCE [LARGE SCALE GENOMIC DNA]</scope>
    <source>
        <strain evidence="1 2">AX4</strain>
    </source>
</reference>
<dbReference type="AlphaFoldDB" id="Q553M0"/>
<dbReference type="Proteomes" id="UP000002195">
    <property type="component" value="Unassembled WGS sequence"/>
</dbReference>
<evidence type="ECO:0000313" key="2">
    <source>
        <dbReference type="Proteomes" id="UP000002195"/>
    </source>
</evidence>
<dbReference type="InParanoid" id="Q553M0"/>
<dbReference type="KEGG" id="ddi:DDB_G0275769"/>
<evidence type="ECO:0000313" key="1">
    <source>
        <dbReference type="EMBL" id="EAL69635.1"/>
    </source>
</evidence>
<sequence length="40" mass="4633">MIIVEIVLNLNIVYESIKFKFNEFELNARTAKSVIEPGSY</sequence>
<keyword evidence="2" id="KW-1185">Reference proteome</keyword>
<comment type="caution">
    <text evidence="1">The sequence shown here is derived from an EMBL/GenBank/DDBJ whole genome shotgun (WGS) entry which is preliminary data.</text>
</comment>
<dbReference type="EMBL" id="AAFI02000013">
    <property type="protein sequence ID" value="EAL69635.1"/>
    <property type="molecule type" value="Genomic_DNA"/>
</dbReference>
<proteinExistence type="predicted"/>
<dbReference type="GeneID" id="8620074"/>
<accession>Q553M0</accession>
<name>Q553M0_DICDI</name>
<dbReference type="PaxDb" id="44689-DDB0202503"/>
<dbReference type="RefSeq" id="XP_643493.1">
    <property type="nucleotide sequence ID" value="XM_638401.1"/>
</dbReference>
<gene>
    <name evidence="1" type="ORF">DDB_G0275769</name>
</gene>